<dbReference type="AlphaFoldDB" id="A0A1Y5NYZ3"/>
<feature type="compositionally biased region" description="Polar residues" evidence="1">
    <location>
        <begin position="49"/>
        <end position="58"/>
    </location>
</feature>
<feature type="compositionally biased region" description="Basic and acidic residues" evidence="1">
    <location>
        <begin position="37"/>
        <end position="46"/>
    </location>
</feature>
<reference evidence="2" key="1">
    <citation type="submission" date="2016-03" db="EMBL/GenBank/DDBJ databases">
        <authorList>
            <person name="Ploux O."/>
        </authorList>
    </citation>
    <scope>NUCLEOTIDE SEQUENCE</scope>
    <source>
        <strain evidence="2">UC1</strain>
    </source>
</reference>
<accession>A0A1Y5NYZ3</accession>
<name>A0A1Y5NYZ3_9MICO</name>
<gene>
    <name evidence="2" type="ORF">MIPYR_20112</name>
</gene>
<dbReference type="EMBL" id="FLQR01000006">
    <property type="protein sequence ID" value="SBS71623.1"/>
    <property type="molecule type" value="Genomic_DNA"/>
</dbReference>
<dbReference type="RefSeq" id="WP_295574630.1">
    <property type="nucleotide sequence ID" value="NZ_FLQR01000006.1"/>
</dbReference>
<feature type="region of interest" description="Disordered" evidence="1">
    <location>
        <begin position="1"/>
        <end position="92"/>
    </location>
</feature>
<sequence length="124" mass="12539">MSGTTNEFEHPGGNYPDVGGSDAKAQSSDAGVGGAIADEHPDDRDATPPGTQDASAAGTQDAPAMDTDAPSGDDQIDGVIAQTRSDGQGQDAATVEKLLRSRLADTGLQMGEDRIAAVVAEISR</sequence>
<evidence type="ECO:0000256" key="1">
    <source>
        <dbReference type="SAM" id="MobiDB-lite"/>
    </source>
</evidence>
<protein>
    <submittedName>
        <fullName evidence="2">Uncharacterized protein</fullName>
    </submittedName>
</protein>
<proteinExistence type="predicted"/>
<organism evidence="2">
    <name type="scientific">uncultured Microbacterium sp</name>
    <dbReference type="NCBI Taxonomy" id="191216"/>
    <lineage>
        <taxon>Bacteria</taxon>
        <taxon>Bacillati</taxon>
        <taxon>Actinomycetota</taxon>
        <taxon>Actinomycetes</taxon>
        <taxon>Micrococcales</taxon>
        <taxon>Microbacteriaceae</taxon>
        <taxon>Microbacterium</taxon>
        <taxon>environmental samples</taxon>
    </lineage>
</organism>
<evidence type="ECO:0000313" key="2">
    <source>
        <dbReference type="EMBL" id="SBS71623.1"/>
    </source>
</evidence>